<dbReference type="AlphaFoldDB" id="A0A8X8Y6H8"/>
<evidence type="ECO:0000256" key="1">
    <source>
        <dbReference type="SAM" id="SignalP"/>
    </source>
</evidence>
<feature type="signal peptide" evidence="1">
    <location>
        <begin position="1"/>
        <end position="21"/>
    </location>
</feature>
<evidence type="ECO:0000313" key="3">
    <source>
        <dbReference type="Proteomes" id="UP000298416"/>
    </source>
</evidence>
<dbReference type="EMBL" id="PNBA02000004">
    <property type="protein sequence ID" value="KAG6425794.1"/>
    <property type="molecule type" value="Genomic_DNA"/>
</dbReference>
<keyword evidence="3" id="KW-1185">Reference proteome</keyword>
<proteinExistence type="predicted"/>
<protein>
    <submittedName>
        <fullName evidence="2">Uncharacterized protein</fullName>
    </submittedName>
</protein>
<keyword evidence="1" id="KW-0732">Signal</keyword>
<accession>A0A8X8Y6H8</accession>
<reference evidence="2" key="1">
    <citation type="submission" date="2018-01" db="EMBL/GenBank/DDBJ databases">
        <authorList>
            <person name="Mao J.F."/>
        </authorList>
    </citation>
    <scope>NUCLEOTIDE SEQUENCE</scope>
    <source>
        <strain evidence="2">Huo1</strain>
        <tissue evidence="2">Leaf</tissue>
    </source>
</reference>
<organism evidence="2">
    <name type="scientific">Salvia splendens</name>
    <name type="common">Scarlet sage</name>
    <dbReference type="NCBI Taxonomy" id="180675"/>
    <lineage>
        <taxon>Eukaryota</taxon>
        <taxon>Viridiplantae</taxon>
        <taxon>Streptophyta</taxon>
        <taxon>Embryophyta</taxon>
        <taxon>Tracheophyta</taxon>
        <taxon>Spermatophyta</taxon>
        <taxon>Magnoliopsida</taxon>
        <taxon>eudicotyledons</taxon>
        <taxon>Gunneridae</taxon>
        <taxon>Pentapetalae</taxon>
        <taxon>asterids</taxon>
        <taxon>lamiids</taxon>
        <taxon>Lamiales</taxon>
        <taxon>Lamiaceae</taxon>
        <taxon>Nepetoideae</taxon>
        <taxon>Mentheae</taxon>
        <taxon>Salviinae</taxon>
        <taxon>Salvia</taxon>
        <taxon>Salvia subgen. Calosphace</taxon>
        <taxon>core Calosphace</taxon>
    </lineage>
</organism>
<feature type="chain" id="PRO_5036452816" evidence="1">
    <location>
        <begin position="22"/>
        <end position="143"/>
    </location>
</feature>
<evidence type="ECO:0000313" key="2">
    <source>
        <dbReference type="EMBL" id="KAG6425794.1"/>
    </source>
</evidence>
<dbReference type="Proteomes" id="UP000298416">
    <property type="component" value="Unassembled WGS sequence"/>
</dbReference>
<dbReference type="PANTHER" id="PTHR34458">
    <property type="entry name" value="POLLEN OLE E 1 ALLERGEN AND EXTENSIN FAMILY PROTEIN-RELATED"/>
    <property type="match status" value="1"/>
</dbReference>
<dbReference type="InterPro" id="IPR040404">
    <property type="entry name" value="Phylloplanin-like"/>
</dbReference>
<name>A0A8X8Y6H8_SALSN</name>
<reference evidence="2" key="2">
    <citation type="submission" date="2020-08" db="EMBL/GenBank/DDBJ databases">
        <title>Plant Genome Project.</title>
        <authorList>
            <person name="Zhang R.-G."/>
        </authorList>
    </citation>
    <scope>NUCLEOTIDE SEQUENCE</scope>
    <source>
        <strain evidence="2">Huo1</strain>
        <tissue evidence="2">Leaf</tissue>
    </source>
</reference>
<gene>
    <name evidence="2" type="ORF">SASPL_109998</name>
</gene>
<comment type="caution">
    <text evidence="2">The sequence shown here is derived from an EMBL/GenBank/DDBJ whole genome shotgun (WGS) entry which is preliminary data.</text>
</comment>
<dbReference type="PANTHER" id="PTHR34458:SF11">
    <property type="entry name" value="MD-2-RELATED LIPID-RECOGNITION DOMAIN-CONTAINING PROTEIN"/>
    <property type="match status" value="1"/>
</dbReference>
<sequence length="143" mass="15166">MAFLSFLLIALLSLGFTQSPAQTVEINLVLAGVLTCTNTSIASAGTYAVIPQAKVEFVCGIWIFERVVKSTTTSSLGIYTFSFGARDILLNNPELCYLKATFPSSSCSLDPSGGVLRFPIVGIRSSSGILTEYVPGSPSYLPV</sequence>